<dbReference type="Proteomes" id="UP001144256">
    <property type="component" value="Unassembled WGS sequence"/>
</dbReference>
<reference evidence="1" key="1">
    <citation type="submission" date="2022-06" db="EMBL/GenBank/DDBJ databases">
        <title>Vallitalea longa sp. nov., an anaerobic bacterium isolated from marine sediment.</title>
        <authorList>
            <person name="Hirano S."/>
            <person name="Terahara T."/>
            <person name="Mori K."/>
            <person name="Hamada M."/>
            <person name="Matsumoto R."/>
            <person name="Kobayashi T."/>
        </authorList>
    </citation>
    <scope>NUCLEOTIDE SEQUENCE</scope>
    <source>
        <strain evidence="1">SH18-1</strain>
    </source>
</reference>
<protein>
    <submittedName>
        <fullName evidence="1">Uncharacterized protein</fullName>
    </submittedName>
</protein>
<proteinExistence type="predicted"/>
<evidence type="ECO:0000313" key="2">
    <source>
        <dbReference type="Proteomes" id="UP001144256"/>
    </source>
</evidence>
<accession>A0A9W5YGV9</accession>
<keyword evidence="2" id="KW-1185">Reference proteome</keyword>
<gene>
    <name evidence="1" type="ORF">SH1V18_47500</name>
</gene>
<dbReference type="EMBL" id="BRLB01000030">
    <property type="protein sequence ID" value="GKX32270.1"/>
    <property type="molecule type" value="Genomic_DNA"/>
</dbReference>
<comment type="caution">
    <text evidence="1">The sequence shown here is derived from an EMBL/GenBank/DDBJ whole genome shotgun (WGS) entry which is preliminary data.</text>
</comment>
<dbReference type="RefSeq" id="WP_281819744.1">
    <property type="nucleotide sequence ID" value="NZ_BRLB01000030.1"/>
</dbReference>
<evidence type="ECO:0000313" key="1">
    <source>
        <dbReference type="EMBL" id="GKX32270.1"/>
    </source>
</evidence>
<sequence length="80" mass="8478">MTKKNGALILVGGGDTNDLSKALDTANTLFKHLGVKSIGNVFSLQTDSVCGLKGTRAKDDIEALKTARELANQLSKMSKK</sequence>
<name>A0A9W5YGV9_9FIRM</name>
<dbReference type="AlphaFoldDB" id="A0A9W5YGV9"/>
<organism evidence="1 2">
    <name type="scientific">Vallitalea longa</name>
    <dbReference type="NCBI Taxonomy" id="2936439"/>
    <lineage>
        <taxon>Bacteria</taxon>
        <taxon>Bacillati</taxon>
        <taxon>Bacillota</taxon>
        <taxon>Clostridia</taxon>
        <taxon>Lachnospirales</taxon>
        <taxon>Vallitaleaceae</taxon>
        <taxon>Vallitalea</taxon>
    </lineage>
</organism>